<dbReference type="GO" id="GO:0005634">
    <property type="term" value="C:nucleus"/>
    <property type="evidence" value="ECO:0007669"/>
    <property type="project" value="TreeGrafter"/>
</dbReference>
<accession>C1EHG3</accession>
<dbReference type="RefSeq" id="XP_002506242.1">
    <property type="nucleotide sequence ID" value="XM_002506196.1"/>
</dbReference>
<reference evidence="2 3" key="1">
    <citation type="journal article" date="2009" name="Science">
        <title>Green evolution and dynamic adaptations revealed by genomes of the marine picoeukaryotes Micromonas.</title>
        <authorList>
            <person name="Worden A.Z."/>
            <person name="Lee J.H."/>
            <person name="Mock T."/>
            <person name="Rouze P."/>
            <person name="Simmons M.P."/>
            <person name="Aerts A.L."/>
            <person name="Allen A.E."/>
            <person name="Cuvelier M.L."/>
            <person name="Derelle E."/>
            <person name="Everett M.V."/>
            <person name="Foulon E."/>
            <person name="Grimwood J."/>
            <person name="Gundlach H."/>
            <person name="Henrissat B."/>
            <person name="Napoli C."/>
            <person name="McDonald S.M."/>
            <person name="Parker M.S."/>
            <person name="Rombauts S."/>
            <person name="Salamov A."/>
            <person name="Von Dassow P."/>
            <person name="Badger J.H."/>
            <person name="Coutinho P.M."/>
            <person name="Demir E."/>
            <person name="Dubchak I."/>
            <person name="Gentemann C."/>
            <person name="Eikrem W."/>
            <person name="Gready J.E."/>
            <person name="John U."/>
            <person name="Lanier W."/>
            <person name="Lindquist E.A."/>
            <person name="Lucas S."/>
            <person name="Mayer K.F."/>
            <person name="Moreau H."/>
            <person name="Not F."/>
            <person name="Otillar R."/>
            <person name="Panaud O."/>
            <person name="Pangilinan J."/>
            <person name="Paulsen I."/>
            <person name="Piegu B."/>
            <person name="Poliakov A."/>
            <person name="Robbens S."/>
            <person name="Schmutz J."/>
            <person name="Toulza E."/>
            <person name="Wyss T."/>
            <person name="Zelensky A."/>
            <person name="Zhou K."/>
            <person name="Armbrust E.V."/>
            <person name="Bhattacharya D."/>
            <person name="Goodenough U.W."/>
            <person name="Van de Peer Y."/>
            <person name="Grigoriev I.V."/>
        </authorList>
    </citation>
    <scope>NUCLEOTIDE SEQUENCE [LARGE SCALE GENOMIC DNA]</scope>
    <source>
        <strain evidence="3">RCC299 / NOUM17</strain>
    </source>
</reference>
<proteinExistence type="predicted"/>
<dbReference type="Pfam" id="PF09737">
    <property type="entry name" value="Det1"/>
    <property type="match status" value="2"/>
</dbReference>
<dbReference type="EMBL" id="CP001332">
    <property type="protein sequence ID" value="ACO67500.1"/>
    <property type="molecule type" value="Genomic_DNA"/>
</dbReference>
<dbReference type="GO" id="GO:0031461">
    <property type="term" value="C:cullin-RING ubiquitin ligase complex"/>
    <property type="evidence" value="ECO:0007669"/>
    <property type="project" value="TreeGrafter"/>
</dbReference>
<feature type="compositionally biased region" description="Basic and acidic residues" evidence="1">
    <location>
        <begin position="875"/>
        <end position="897"/>
    </location>
</feature>
<dbReference type="PANTHER" id="PTHR13374">
    <property type="entry name" value="DET1 HOMOLOG DE-ETIOLATED-1 HOMOLOG"/>
    <property type="match status" value="1"/>
</dbReference>
<evidence type="ECO:0000256" key="1">
    <source>
        <dbReference type="SAM" id="MobiDB-lite"/>
    </source>
</evidence>
<feature type="region of interest" description="Disordered" evidence="1">
    <location>
        <begin position="349"/>
        <end position="413"/>
    </location>
</feature>
<keyword evidence="3" id="KW-1185">Reference proteome</keyword>
<dbReference type="GO" id="GO:0031625">
    <property type="term" value="F:ubiquitin protein ligase binding"/>
    <property type="evidence" value="ECO:0007669"/>
    <property type="project" value="TreeGrafter"/>
</dbReference>
<protein>
    <submittedName>
        <fullName evidence="2">Det1-like protein</fullName>
    </submittedName>
</protein>
<organism evidence="2 3">
    <name type="scientific">Micromonas commoda (strain RCC299 / NOUM17 / CCMP2709)</name>
    <name type="common">Picoplanktonic green alga</name>
    <dbReference type="NCBI Taxonomy" id="296587"/>
    <lineage>
        <taxon>Eukaryota</taxon>
        <taxon>Viridiplantae</taxon>
        <taxon>Chlorophyta</taxon>
        <taxon>Mamiellophyceae</taxon>
        <taxon>Mamiellales</taxon>
        <taxon>Mamiellaceae</taxon>
        <taxon>Micromonas</taxon>
    </lineage>
</organism>
<dbReference type="GeneID" id="8249171"/>
<dbReference type="OMA" id="HPEDANE"/>
<dbReference type="InterPro" id="IPR019138">
    <property type="entry name" value="De-etiolated_protein_1_Det1"/>
</dbReference>
<dbReference type="KEGG" id="mis:MICPUN_106521"/>
<evidence type="ECO:0000313" key="3">
    <source>
        <dbReference type="Proteomes" id="UP000002009"/>
    </source>
</evidence>
<feature type="compositionally biased region" description="Gly residues" evidence="1">
    <location>
        <begin position="352"/>
        <end position="361"/>
    </location>
</feature>
<dbReference type="AlphaFoldDB" id="C1EHG3"/>
<dbReference type="InParanoid" id="C1EHG3"/>
<feature type="region of interest" description="Disordered" evidence="1">
    <location>
        <begin position="85"/>
        <end position="139"/>
    </location>
</feature>
<dbReference type="PANTHER" id="PTHR13374:SF3">
    <property type="entry name" value="DET1 HOMOLOG"/>
    <property type="match status" value="1"/>
</dbReference>
<dbReference type="eggNOG" id="KOG2558">
    <property type="taxonomic scope" value="Eukaryota"/>
</dbReference>
<dbReference type="GO" id="GO:0016567">
    <property type="term" value="P:protein ubiquitination"/>
    <property type="evidence" value="ECO:0007669"/>
    <property type="project" value="TreeGrafter"/>
</dbReference>
<dbReference type="OrthoDB" id="18339at2759"/>
<evidence type="ECO:0000313" key="2">
    <source>
        <dbReference type="EMBL" id="ACO67500.1"/>
    </source>
</evidence>
<feature type="compositionally biased region" description="Basic and acidic residues" evidence="1">
    <location>
        <begin position="442"/>
        <end position="451"/>
    </location>
</feature>
<feature type="compositionally biased region" description="Acidic residues" evidence="1">
    <location>
        <begin position="452"/>
        <end position="462"/>
    </location>
</feature>
<feature type="region of interest" description="Disordered" evidence="1">
    <location>
        <begin position="561"/>
        <end position="610"/>
    </location>
</feature>
<feature type="region of interest" description="Disordered" evidence="1">
    <location>
        <begin position="442"/>
        <end position="495"/>
    </location>
</feature>
<feature type="region of interest" description="Disordered" evidence="1">
    <location>
        <begin position="875"/>
        <end position="904"/>
    </location>
</feature>
<name>C1EHG3_MICCC</name>
<sequence>MEALAGATFNLHHKLRARELTAARPGASTHRSRRFYESVFPTETVDHVTVPDDANVMRFTDDGRYLICVSRNQRELVVYRYVGGRGGGSKRAAPPAGRGRTPPAEPQAPSGDPAPADDGTGTGTGAGTADDTAGDNDPRRRAEDAFAAYFEHAFSRPLVMDDADLLSKDFALTVLDGDYVIVASSTQPEVRTDGDGEGGHEIADAGAAAAAATNAPNVGAAVRPPRPAPDAADAATRGAAAVERAREEGAAARDRLVAAGPTGVGGVDPGGRTVELPASPVMQIVAFHLVRLRDGKLCDRVVFRDDYIRLKRAQGLSAVRVSADATLLTVLSLRRQAFHVLRCERRRRRNGAGAGGTAGGGSRRRWGAFDGVTQGFGGGEGLVDDGRDGGGDTAGDSACEELAPVSPDEETAGFVVVRPPIGARCEPDDDVPLRAQDAAEARWRERRREAESDADDEGDEGDGNIRRETSGTSDRVPMPSGASHPSMGWSDPRSPMYTGLKQKVMTRAFLEARRRDNEEWQLYAADAAVLAVEEERLRRNRVPRGFLDQLGWGPGHDSGLHGGGVSSYGHGRAARDGAGSDDGEGDGGPGGSQPKEPPAPEPGNYGIAAGKKRKRASSSFSFPVGLPRAGLGVAARLERPRNRHVSAFRSRYWYYAEWMCAWHCGFLDAGHVAVRMGTADDVLAWGRRATNGRGGAAGGGDYNRCPATVLVAVVRLSDGAVVHVGDLRGEGGGLLGVESSSDYNYRGDAGEGKRANIGGGIGVEWPFGEEPPPAEGTEWARLAPCTASAPRLPATCAVGPARSRTGPGSSGAARFEWPKTPPLPAGHWCASPYLDPALFDFDRRAIAPDERPRGASELSLRFSAPRAAVARVRARVDRDAARQVSDKEPESYGKDGDGDGDDDDAWLNALVGGRGIKSLRFKLPPSAGAAATQRMKRSVSHMFHPVFPFAMSVSHAFMHPQVVSFHFRE</sequence>
<dbReference type="GO" id="GO:1990756">
    <property type="term" value="F:ubiquitin-like ligase-substrate adaptor activity"/>
    <property type="evidence" value="ECO:0007669"/>
    <property type="project" value="TreeGrafter"/>
</dbReference>
<dbReference type="GO" id="GO:0032436">
    <property type="term" value="P:positive regulation of proteasomal ubiquitin-dependent protein catabolic process"/>
    <property type="evidence" value="ECO:0007669"/>
    <property type="project" value="TreeGrafter"/>
</dbReference>
<feature type="compositionally biased region" description="Low complexity" evidence="1">
    <location>
        <begin position="90"/>
        <end position="102"/>
    </location>
</feature>
<dbReference type="Proteomes" id="UP000002009">
    <property type="component" value="Chromosome 14"/>
</dbReference>
<dbReference type="STRING" id="296587.C1EHG3"/>
<dbReference type="FunCoup" id="C1EHG3">
    <property type="interactions" value="1277"/>
</dbReference>
<gene>
    <name evidence="2" type="ORF">MICPUN_106521</name>
</gene>